<proteinExistence type="predicted"/>
<reference evidence="1 2" key="1">
    <citation type="journal article" date="2013" name="Mar. Genomics">
        <title>Expression of sulfatases in Rhodopirellula baltica and the diversity of sulfatases in the genus Rhodopirellula.</title>
        <authorList>
            <person name="Wegner C.E."/>
            <person name="Richter-Heitmann T."/>
            <person name="Klindworth A."/>
            <person name="Klockow C."/>
            <person name="Richter M."/>
            <person name="Achstetter T."/>
            <person name="Glockner F.O."/>
            <person name="Harder J."/>
        </authorList>
    </citation>
    <scope>NUCLEOTIDE SEQUENCE [LARGE SCALE GENOMIC DNA]</scope>
    <source>
        <strain evidence="1 2">SM41</strain>
    </source>
</reference>
<protein>
    <submittedName>
        <fullName evidence="1">Uncharacterized protein</fullName>
    </submittedName>
</protein>
<dbReference type="AlphaFoldDB" id="M5U875"/>
<comment type="caution">
    <text evidence="1">The sequence shown here is derived from an EMBL/GenBank/DDBJ whole genome shotgun (WGS) entry which is preliminary data.</text>
</comment>
<sequence length="52" mass="5926">MQPIRYAEIVDISLSLRVNASRSRPQYCYDLSGIFHAIAFQDHAPNESVVVF</sequence>
<keyword evidence="2" id="KW-1185">Reference proteome</keyword>
<accession>M5U875</accession>
<evidence type="ECO:0000313" key="1">
    <source>
        <dbReference type="EMBL" id="EMI54071.1"/>
    </source>
</evidence>
<gene>
    <name evidence="1" type="ORF">RSSM_04486</name>
</gene>
<dbReference type="Proteomes" id="UP000011885">
    <property type="component" value="Unassembled WGS sequence"/>
</dbReference>
<organism evidence="1 2">
    <name type="scientific">Rhodopirellula sallentina SM41</name>
    <dbReference type="NCBI Taxonomy" id="1263870"/>
    <lineage>
        <taxon>Bacteria</taxon>
        <taxon>Pseudomonadati</taxon>
        <taxon>Planctomycetota</taxon>
        <taxon>Planctomycetia</taxon>
        <taxon>Pirellulales</taxon>
        <taxon>Pirellulaceae</taxon>
        <taxon>Rhodopirellula</taxon>
    </lineage>
</organism>
<evidence type="ECO:0000313" key="2">
    <source>
        <dbReference type="Proteomes" id="UP000011885"/>
    </source>
</evidence>
<name>M5U875_9BACT</name>
<dbReference type="EMBL" id="ANOH01000305">
    <property type="protein sequence ID" value="EMI54071.1"/>
    <property type="molecule type" value="Genomic_DNA"/>
</dbReference>